<keyword evidence="1" id="KW-0195">Cyclin</keyword>
<comment type="similarity">
    <text evidence="1">Belongs to the cyclin family.</text>
</comment>
<dbReference type="GO" id="GO:0016538">
    <property type="term" value="F:cyclin-dependent protein serine/threonine kinase regulator activity"/>
    <property type="evidence" value="ECO:0007669"/>
    <property type="project" value="InterPro"/>
</dbReference>
<dbReference type="GO" id="GO:0006357">
    <property type="term" value="P:regulation of transcription by RNA polymerase II"/>
    <property type="evidence" value="ECO:0007669"/>
    <property type="project" value="InterPro"/>
</dbReference>
<dbReference type="Pfam" id="PF00134">
    <property type="entry name" value="Cyclin_N"/>
    <property type="match status" value="1"/>
</dbReference>
<feature type="compositionally biased region" description="Polar residues" evidence="2">
    <location>
        <begin position="311"/>
        <end position="323"/>
    </location>
</feature>
<feature type="region of interest" description="Disordered" evidence="2">
    <location>
        <begin position="285"/>
        <end position="509"/>
    </location>
</feature>
<feature type="compositionally biased region" description="Basic and acidic residues" evidence="2">
    <location>
        <begin position="373"/>
        <end position="395"/>
    </location>
</feature>
<protein>
    <recommendedName>
        <fullName evidence="3">Cyclin-like domain-containing protein</fullName>
    </recommendedName>
</protein>
<feature type="domain" description="Cyclin-like" evidence="3">
    <location>
        <begin position="163"/>
        <end position="250"/>
    </location>
</feature>
<feature type="domain" description="Cyclin-like" evidence="3">
    <location>
        <begin position="46"/>
        <end position="150"/>
    </location>
</feature>
<proteinExistence type="inferred from homology"/>
<evidence type="ECO:0000259" key="3">
    <source>
        <dbReference type="SMART" id="SM00385"/>
    </source>
</evidence>
<dbReference type="FunFam" id="1.10.472.10:FF:000031">
    <property type="entry name" value="cyclin-L1-1-like isoform X1"/>
    <property type="match status" value="1"/>
</dbReference>
<dbReference type="Gene3D" id="1.10.472.10">
    <property type="entry name" value="Cyclin-like"/>
    <property type="match status" value="2"/>
</dbReference>
<dbReference type="InterPro" id="IPR036915">
    <property type="entry name" value="Cyclin-like_sf"/>
</dbReference>
<evidence type="ECO:0000313" key="5">
    <source>
        <dbReference type="Proteomes" id="UP000054560"/>
    </source>
</evidence>
<organism evidence="4 5">
    <name type="scientific">Sphaeroforma arctica JP610</name>
    <dbReference type="NCBI Taxonomy" id="667725"/>
    <lineage>
        <taxon>Eukaryota</taxon>
        <taxon>Ichthyosporea</taxon>
        <taxon>Ichthyophonida</taxon>
        <taxon>Sphaeroforma</taxon>
    </lineage>
</organism>
<dbReference type="eggNOG" id="KOG0835">
    <property type="taxonomic scope" value="Eukaryota"/>
</dbReference>
<dbReference type="AlphaFoldDB" id="A0A0L0FZA2"/>
<dbReference type="SUPFAM" id="SSF47954">
    <property type="entry name" value="Cyclin-like"/>
    <property type="match status" value="2"/>
</dbReference>
<dbReference type="CDD" id="cd20533">
    <property type="entry name" value="CYCLIN_CCNL_rpt2"/>
    <property type="match status" value="1"/>
</dbReference>
<dbReference type="STRING" id="667725.A0A0L0FZA2"/>
<dbReference type="Proteomes" id="UP000054560">
    <property type="component" value="Unassembled WGS sequence"/>
</dbReference>
<dbReference type="OrthoDB" id="10264655at2759"/>
<evidence type="ECO:0000256" key="1">
    <source>
        <dbReference type="RuleBase" id="RU000383"/>
    </source>
</evidence>
<feature type="compositionally biased region" description="Basic and acidic residues" evidence="2">
    <location>
        <begin position="440"/>
        <end position="467"/>
    </location>
</feature>
<gene>
    <name evidence="4" type="ORF">SARC_05809</name>
</gene>
<dbReference type="InterPro" id="IPR006671">
    <property type="entry name" value="Cyclin_N"/>
</dbReference>
<dbReference type="InterPro" id="IPR013763">
    <property type="entry name" value="Cyclin-like_dom"/>
</dbReference>
<evidence type="ECO:0000256" key="2">
    <source>
        <dbReference type="SAM" id="MobiDB-lite"/>
    </source>
</evidence>
<feature type="compositionally biased region" description="Basic and acidic residues" evidence="2">
    <location>
        <begin position="324"/>
        <end position="347"/>
    </location>
</feature>
<keyword evidence="5" id="KW-1185">Reference proteome</keyword>
<dbReference type="EMBL" id="KQ241982">
    <property type="protein sequence ID" value="KNC81896.1"/>
    <property type="molecule type" value="Genomic_DNA"/>
</dbReference>
<dbReference type="PIRSF" id="PIRSF036580">
    <property type="entry name" value="Cyclin_L"/>
    <property type="match status" value="1"/>
</dbReference>
<dbReference type="GeneID" id="25906313"/>
<dbReference type="PANTHER" id="PTHR10026">
    <property type="entry name" value="CYCLIN"/>
    <property type="match status" value="1"/>
</dbReference>
<dbReference type="CDD" id="cd20532">
    <property type="entry name" value="CYCLIN_CCNL_rpt1"/>
    <property type="match status" value="1"/>
</dbReference>
<name>A0A0L0FZA2_9EUKA</name>
<accession>A0A0L0FZA2</accession>
<dbReference type="RefSeq" id="XP_014155798.1">
    <property type="nucleotide sequence ID" value="XM_014300323.1"/>
</dbReference>
<dbReference type="InterPro" id="IPR043198">
    <property type="entry name" value="Cyclin/Ssn8"/>
</dbReference>
<dbReference type="SMART" id="SM00385">
    <property type="entry name" value="CYCLIN"/>
    <property type="match status" value="2"/>
</dbReference>
<evidence type="ECO:0000313" key="4">
    <source>
        <dbReference type="EMBL" id="KNC81896.1"/>
    </source>
</evidence>
<feature type="compositionally biased region" description="Basic and acidic residues" evidence="2">
    <location>
        <begin position="475"/>
        <end position="509"/>
    </location>
</feature>
<reference evidence="4 5" key="1">
    <citation type="submission" date="2011-02" db="EMBL/GenBank/DDBJ databases">
        <title>The Genome Sequence of Sphaeroforma arctica JP610.</title>
        <authorList>
            <consortium name="The Broad Institute Genome Sequencing Platform"/>
            <person name="Russ C."/>
            <person name="Cuomo C."/>
            <person name="Young S.K."/>
            <person name="Zeng Q."/>
            <person name="Gargeya S."/>
            <person name="Alvarado L."/>
            <person name="Berlin A."/>
            <person name="Chapman S.B."/>
            <person name="Chen Z."/>
            <person name="Freedman E."/>
            <person name="Gellesch M."/>
            <person name="Goldberg J."/>
            <person name="Griggs A."/>
            <person name="Gujja S."/>
            <person name="Heilman E."/>
            <person name="Heiman D."/>
            <person name="Howarth C."/>
            <person name="Mehta T."/>
            <person name="Neiman D."/>
            <person name="Pearson M."/>
            <person name="Roberts A."/>
            <person name="Saif S."/>
            <person name="Shea T."/>
            <person name="Shenoy N."/>
            <person name="Sisk P."/>
            <person name="Stolte C."/>
            <person name="Sykes S."/>
            <person name="White J."/>
            <person name="Yandava C."/>
            <person name="Burger G."/>
            <person name="Gray M.W."/>
            <person name="Holland P.W.H."/>
            <person name="King N."/>
            <person name="Lang F.B.F."/>
            <person name="Roger A.J."/>
            <person name="Ruiz-Trillo I."/>
            <person name="Haas B."/>
            <person name="Nusbaum C."/>
            <person name="Birren B."/>
        </authorList>
    </citation>
    <scope>NUCLEOTIDE SEQUENCE [LARGE SCALE GENOMIC DNA]</scope>
    <source>
        <strain evidence="4 5">JP610</strain>
    </source>
</reference>
<sequence>MTGKRHYVQLTLDNVTLSEEDLKHTPSAADGLSASDEMDLRIYGCEYIQLAGKLLKLPQIAMAVAMNMYQRYYYRKSMVVHDFETCAKACIFLAAKIEENSRRSNDVLNVCHYISRVHGGDTDPTPLDAYSKPFMVLKNEMIKAERRVLNELGFSVHIQHPHKLIANYLQVLTLYANTELAQIAWSYMNDSFRTNVFCRFPPHIIAAATIYLATNMKNIVLPSNPPWYELFDGNKKDIEEVSKAILFVVHREKKPWGELKANVHTLLKERNAKIEQLRIARRKERGEAAIVSDEDAEKVKGQSVASPAKSVAQQLTEDNGSGDKSTDQKDRVRPPRIRNTPESDASYKAKTSGVNGVNGTKKERPPLSVSAERVNKSGEKDKEKRSRSREDDRNRDRGRKRSRSVSLMRKERDTKRTGGKTTGAKRITKEGSTARSSSRSSERTSARRDRSRSKDRDEYRGGRRESSYHGSGRGGNKDRGRDRDRDRDRRDDRDKERRGEMGRRDSRRR</sequence>